<keyword evidence="1" id="KW-0732">Signal</keyword>
<reference evidence="4 5" key="2">
    <citation type="journal article" date="2018" name="Nature">
        <title>Mutant phenotypes for thousands of bacterial genes of unknown function.</title>
        <authorList>
            <person name="Price M.N."/>
            <person name="Wetmore K.M."/>
            <person name="Waters R.J."/>
            <person name="Callaghan M."/>
            <person name="Ray J."/>
            <person name="Liu H."/>
            <person name="Kuehl J.V."/>
            <person name="Melnyk R.A."/>
            <person name="Lamson J.S."/>
            <person name="Suh Y."/>
            <person name="Carlson H.K."/>
            <person name="Esquivel Z."/>
            <person name="Sadeeshkumar H."/>
            <person name="Chakraborty R."/>
            <person name="Zane G.M."/>
            <person name="Rubin B.E."/>
            <person name="Wall J.D."/>
            <person name="Visel A."/>
            <person name="Bristow J."/>
            <person name="Blow M.J."/>
            <person name="Arkin A.P."/>
            <person name="Deutschbauer A.M."/>
        </authorList>
    </citation>
    <scope>NUCLEOTIDE SEQUENCE [LARGE SCALE GENOMIC DNA]</scope>
    <source>
        <strain evidence="4 5">FW300-N2E3</strain>
    </source>
</reference>
<dbReference type="Gene3D" id="3.40.50.1110">
    <property type="entry name" value="SGNH hydrolase"/>
    <property type="match status" value="1"/>
</dbReference>
<evidence type="ECO:0000313" key="5">
    <source>
        <dbReference type="Proteomes" id="UP000066487"/>
    </source>
</evidence>
<dbReference type="Pfam" id="PF22753">
    <property type="entry name" value="Ape1_N"/>
    <property type="match status" value="1"/>
</dbReference>
<dbReference type="InterPro" id="IPR013830">
    <property type="entry name" value="SGNH_hydro"/>
</dbReference>
<reference evidence="5" key="1">
    <citation type="submission" date="2015-09" db="EMBL/GenBank/DDBJ databases">
        <title>Whole genome sequence of Pseudomonas fluorescens FW300-N2E3.</title>
        <authorList>
            <person name="Ray J."/>
            <person name="Melnyk R."/>
            <person name="Deutschbauer A."/>
        </authorList>
    </citation>
    <scope>NUCLEOTIDE SEQUENCE [LARGE SCALE GENOMIC DNA]</scope>
    <source>
        <strain evidence="5">FW300-N2E3</strain>
    </source>
</reference>
<evidence type="ECO:0000259" key="2">
    <source>
        <dbReference type="Pfam" id="PF13472"/>
    </source>
</evidence>
<feature type="signal peptide" evidence="1">
    <location>
        <begin position="1"/>
        <end position="27"/>
    </location>
</feature>
<name>A0A0N9VT53_PSEFL</name>
<gene>
    <name evidence="4" type="ORF">AO353_08350</name>
</gene>
<dbReference type="InterPro" id="IPR036514">
    <property type="entry name" value="SGNH_hydro_sf"/>
</dbReference>
<proteinExistence type="predicted"/>
<feature type="domain" description="SGNH hydrolase-type esterase" evidence="2">
    <location>
        <begin position="240"/>
        <end position="389"/>
    </location>
</feature>
<dbReference type="SUPFAM" id="SSF52266">
    <property type="entry name" value="SGNH hydrolase"/>
    <property type="match status" value="1"/>
</dbReference>
<feature type="chain" id="PRO_5006039576" evidence="1">
    <location>
        <begin position="28"/>
        <end position="408"/>
    </location>
</feature>
<dbReference type="Pfam" id="PF13472">
    <property type="entry name" value="Lipase_GDSL_2"/>
    <property type="match status" value="1"/>
</dbReference>
<dbReference type="CDD" id="cd01825">
    <property type="entry name" value="SGNH_hydrolase_peri1"/>
    <property type="match status" value="1"/>
</dbReference>
<dbReference type="AlphaFoldDB" id="A0A0N9VT53"/>
<dbReference type="PROSITE" id="PS51257">
    <property type="entry name" value="PROKAR_LIPOPROTEIN"/>
    <property type="match status" value="1"/>
</dbReference>
<dbReference type="Proteomes" id="UP000066487">
    <property type="component" value="Chromosome"/>
</dbReference>
<sequence>MRRLHGIALLLSITLLSSCSPTTEVQATPASAPKKPGYTSKNVVPVGGGDPNLAALARKFNTADRTPITIVQLGDSHTAADLFSGEVRRLLQAQYGDGGIGFVAATPVPGTRYERVILTAANRQWSLVSARNQQSTQFPLGGYLSLPMTPGAKVQIAEREGSLQQYRISALYQASANSSLKAQTNLTQATRMLAATGGQWRFSPPFNNVTLPVEMSVTHTEGLALGGWNILGQKSSGVIYSALGINGARLDVLDKWQADWPDTLKALRPDMVILAYGTNEAFDDDLDLDKYRSQLQDKITLLRKTLPKAVILLVGAPDSIKHRGASACASAQPQPLRQLIQIQKAVAQRNRVLFWDWQAFMGGDCSISRWQANELARNDLVHLTADGYRKSAEGLYRFLREQLGERMP</sequence>
<organism evidence="4 5">
    <name type="scientific">Pseudomonas fluorescens</name>
    <dbReference type="NCBI Taxonomy" id="294"/>
    <lineage>
        <taxon>Bacteria</taxon>
        <taxon>Pseudomonadati</taxon>
        <taxon>Pseudomonadota</taxon>
        <taxon>Gammaproteobacteria</taxon>
        <taxon>Pseudomonadales</taxon>
        <taxon>Pseudomonadaceae</taxon>
        <taxon>Pseudomonas</taxon>
    </lineage>
</organism>
<accession>A0A0N9VT53</accession>
<evidence type="ECO:0000259" key="3">
    <source>
        <dbReference type="Pfam" id="PF22753"/>
    </source>
</evidence>
<dbReference type="InterPro" id="IPR055041">
    <property type="entry name" value="Ape1_N"/>
</dbReference>
<evidence type="ECO:0000256" key="1">
    <source>
        <dbReference type="SAM" id="SignalP"/>
    </source>
</evidence>
<dbReference type="RefSeq" id="WP_054594492.1">
    <property type="nucleotide sequence ID" value="NZ_CP012830.1"/>
</dbReference>
<dbReference type="OrthoDB" id="7985403at2"/>
<dbReference type="GO" id="GO:0016788">
    <property type="term" value="F:hydrolase activity, acting on ester bonds"/>
    <property type="evidence" value="ECO:0007669"/>
    <property type="project" value="UniProtKB-ARBA"/>
</dbReference>
<feature type="domain" description="Peptidoglycan O-acetylesterase N-terminal" evidence="3">
    <location>
        <begin position="98"/>
        <end position="213"/>
    </location>
</feature>
<evidence type="ECO:0000313" key="4">
    <source>
        <dbReference type="EMBL" id="ALI01067.1"/>
    </source>
</evidence>
<dbReference type="EMBL" id="CP012830">
    <property type="protein sequence ID" value="ALI01067.1"/>
    <property type="molecule type" value="Genomic_DNA"/>
</dbReference>
<dbReference type="Gene3D" id="2.60.120.1360">
    <property type="match status" value="1"/>
</dbReference>
<protein>
    <submittedName>
        <fullName evidence="4">Uncharacterized protein</fullName>
    </submittedName>
</protein>